<dbReference type="GO" id="GO:0008270">
    <property type="term" value="F:zinc ion binding"/>
    <property type="evidence" value="ECO:0007669"/>
    <property type="project" value="UniProtKB-KW"/>
</dbReference>
<feature type="compositionally biased region" description="Basic and acidic residues" evidence="2">
    <location>
        <begin position="133"/>
        <end position="155"/>
    </location>
</feature>
<proteinExistence type="predicted"/>
<dbReference type="GO" id="GO:0003676">
    <property type="term" value="F:nucleic acid binding"/>
    <property type="evidence" value="ECO:0007669"/>
    <property type="project" value="InterPro"/>
</dbReference>
<dbReference type="InterPro" id="IPR036875">
    <property type="entry name" value="Znf_CCHC_sf"/>
</dbReference>
<dbReference type="InterPro" id="IPR005174">
    <property type="entry name" value="KIB1-4_b-propeller"/>
</dbReference>
<name>B9FBZ5_ORYSJ</name>
<feature type="region of interest" description="Disordered" evidence="2">
    <location>
        <begin position="290"/>
        <end position="335"/>
    </location>
</feature>
<reference evidence="4" key="1">
    <citation type="journal article" date="2005" name="PLoS Biol.">
        <title>The genomes of Oryza sativa: a history of duplications.</title>
        <authorList>
            <person name="Yu J."/>
            <person name="Wang J."/>
            <person name="Lin W."/>
            <person name="Li S."/>
            <person name="Li H."/>
            <person name="Zhou J."/>
            <person name="Ni P."/>
            <person name="Dong W."/>
            <person name="Hu S."/>
            <person name="Zeng C."/>
            <person name="Zhang J."/>
            <person name="Zhang Y."/>
            <person name="Li R."/>
            <person name="Xu Z."/>
            <person name="Li S."/>
            <person name="Li X."/>
            <person name="Zheng H."/>
            <person name="Cong L."/>
            <person name="Lin L."/>
            <person name="Yin J."/>
            <person name="Geng J."/>
            <person name="Li G."/>
            <person name="Shi J."/>
            <person name="Liu J."/>
            <person name="Lv H."/>
            <person name="Li J."/>
            <person name="Wang J."/>
            <person name="Deng Y."/>
            <person name="Ran L."/>
            <person name="Shi X."/>
            <person name="Wang X."/>
            <person name="Wu Q."/>
            <person name="Li C."/>
            <person name="Ren X."/>
            <person name="Wang J."/>
            <person name="Wang X."/>
            <person name="Li D."/>
            <person name="Liu D."/>
            <person name="Zhang X."/>
            <person name="Ji Z."/>
            <person name="Zhao W."/>
            <person name="Sun Y."/>
            <person name="Zhang Z."/>
            <person name="Bao J."/>
            <person name="Han Y."/>
            <person name="Dong L."/>
            <person name="Ji J."/>
            <person name="Chen P."/>
            <person name="Wu S."/>
            <person name="Liu J."/>
            <person name="Xiao Y."/>
            <person name="Bu D."/>
            <person name="Tan J."/>
            <person name="Yang L."/>
            <person name="Ye C."/>
            <person name="Zhang J."/>
            <person name="Xu J."/>
            <person name="Zhou Y."/>
            <person name="Yu Y."/>
            <person name="Zhang B."/>
            <person name="Zhuang S."/>
            <person name="Wei H."/>
            <person name="Liu B."/>
            <person name="Lei M."/>
            <person name="Yu H."/>
            <person name="Li Y."/>
            <person name="Xu H."/>
            <person name="Wei S."/>
            <person name="He X."/>
            <person name="Fang L."/>
            <person name="Zhang Z."/>
            <person name="Zhang Y."/>
            <person name="Huang X."/>
            <person name="Su Z."/>
            <person name="Tong W."/>
            <person name="Li J."/>
            <person name="Tong Z."/>
            <person name="Li S."/>
            <person name="Ye J."/>
            <person name="Wang L."/>
            <person name="Fang L."/>
            <person name="Lei T."/>
            <person name="Chen C."/>
            <person name="Chen H."/>
            <person name="Xu Z."/>
            <person name="Li H."/>
            <person name="Huang H."/>
            <person name="Zhang F."/>
            <person name="Xu H."/>
            <person name="Li N."/>
            <person name="Zhao C."/>
            <person name="Li S."/>
            <person name="Dong L."/>
            <person name="Huang Y."/>
            <person name="Li L."/>
            <person name="Xi Y."/>
            <person name="Qi Q."/>
            <person name="Li W."/>
            <person name="Zhang B."/>
            <person name="Hu W."/>
            <person name="Zhang Y."/>
            <person name="Tian X."/>
            <person name="Jiao Y."/>
            <person name="Liang X."/>
            <person name="Jin J."/>
            <person name="Gao L."/>
            <person name="Zheng W."/>
            <person name="Hao B."/>
            <person name="Liu S."/>
            <person name="Wang W."/>
            <person name="Yuan L."/>
            <person name="Cao M."/>
            <person name="McDermott J."/>
            <person name="Samudrala R."/>
            <person name="Wang J."/>
            <person name="Wong G.K."/>
            <person name="Yang H."/>
        </authorList>
    </citation>
    <scope>NUCLEOTIDE SEQUENCE [LARGE SCALE GENOMIC DNA]</scope>
</reference>
<reference evidence="4" key="2">
    <citation type="submission" date="2008-12" db="EMBL/GenBank/DDBJ databases">
        <title>Improved gene annotation of the rice (Oryza sativa) genomes.</title>
        <authorList>
            <person name="Wang J."/>
            <person name="Li R."/>
            <person name="Fan W."/>
            <person name="Huang Q."/>
            <person name="Zhang J."/>
            <person name="Zhou Y."/>
            <person name="Hu Y."/>
            <person name="Zi S."/>
            <person name="Li J."/>
            <person name="Ni P."/>
            <person name="Zheng H."/>
            <person name="Zhang Y."/>
            <person name="Zhao M."/>
            <person name="Hao Q."/>
            <person name="McDermott J."/>
            <person name="Samudrala R."/>
            <person name="Kristiansen K."/>
            <person name="Wong G.K.-S."/>
        </authorList>
    </citation>
    <scope>NUCLEOTIDE SEQUENCE</scope>
</reference>
<keyword evidence="1" id="KW-0863">Zinc-finger</keyword>
<feature type="domain" description="CCHC-type" evidence="3">
    <location>
        <begin position="265"/>
        <end position="279"/>
    </location>
</feature>
<feature type="region of interest" description="Disordered" evidence="2">
    <location>
        <begin position="130"/>
        <end position="210"/>
    </location>
</feature>
<evidence type="ECO:0000313" key="4">
    <source>
        <dbReference type="EMBL" id="EEE61500.1"/>
    </source>
</evidence>
<dbReference type="HOGENOM" id="CLU_124133_0_0_1"/>
<dbReference type="EMBL" id="CM000141">
    <property type="protein sequence ID" value="EEE61500.1"/>
    <property type="molecule type" value="Genomic_DNA"/>
</dbReference>
<keyword evidence="1" id="KW-0479">Metal-binding</keyword>
<dbReference type="Proteomes" id="UP000007752">
    <property type="component" value="Chromosome 4"/>
</dbReference>
<dbReference type="Pfam" id="PF03478">
    <property type="entry name" value="Beta-prop_KIB1-4"/>
    <property type="match status" value="1"/>
</dbReference>
<protein>
    <recommendedName>
        <fullName evidence="3">CCHC-type domain-containing protein</fullName>
    </recommendedName>
</protein>
<accession>B9FBZ5</accession>
<dbReference type="InterPro" id="IPR001878">
    <property type="entry name" value="Znf_CCHC"/>
</dbReference>
<sequence>MATWFYQKAVLSRSPSEHADHAVMIIHRDMDWVSFVRPGGSNWQVASTLDVNGKDRYADCVYHNGGILHCDSSGDSGEMDLEGPNGPTKEVIVSKMQYLPGLLTRHLVSTPWGYLLQVRAISRGQVKNGTRLQVREVHPDGSKKKTNGEKMRESVRASSPTYPPPRPAAARSDGRRPGKAPVDPAPSWADVARAPPASRPSLSQEELDAGWRVVKRRSKVAPAAGRTTTAFTPPERRPIPRWLLGRCFRCLGLDHLKAACSEHPRCYRCWFPGHLERNCYVDLDATPPRKAHSAQASSKAAASERSSATPLVRAASPAPAISAPSPTKPASAPVKPACAKPMEEGLGAGDPLLRPQGGHGVLSWTPGMSAIEQRLRGRSLVASVLSGRKEVSPATMVAALSGLCGVPPGDVCVERWHRAVHARTSKLLFVVKLAVEGLPAHAMEIEAVKQLLNKIDCQFIELFDPVDACMLEVLAWSADPSKIPKEFILDIPEPMQEWWMPPATDDPDMFELLVSQSPPAPPTEKKCLTFDLLLHLREVVDPVRQLPDSPSYDPFLDDREAPRRRTYNAFLGRIDGSGPGQLLGGGHGFAGSSAGTAGGLQRQLLLEVGVQHAEPAPVVPLVLPTSAQQAPPLVLPAPVQHSVPSVDGLAAAQPLAASDIAQDVPSQAAAVAAVLGSPDVLLGSEDISPPLASLSVGQVAPPSPVGGRTPDVGQAVAAAVLGPSDFLQGPQFSPPSLSEGVGPAPGCSAPISQAATAQVLPSAGNQASTSAMGATSVHTSPGEAVITMQLVGVGPGSLTSPASAPARLGVTPPVSELRQKGLARQLSFDAPAQDLPCSAALMSPQPPQATAPVDEDERANTGFNSPGARELAPLCEGASQGILGLGPWPEVHISSPALVYCRRHLRPTTGRKWPTRRAASGSPPLATQAVASPVQGALQDASRPVPDLLAGEIVTSLGDLMVPLPGAILGKFPPPTPVRRSRRMEPYTQTPRRSERLAAMNGGRHQHSASKAQRVLMKKLGVVDDENKVEETDILKYLELFKTPLVPSHIQALAALCCVKVSASQGVEVF</sequence>
<dbReference type="InterPro" id="IPR053253">
    <property type="entry name" value="Sex_diff_modulator"/>
</dbReference>
<dbReference type="PANTHER" id="PTHR33087:SF46">
    <property type="entry name" value="OS07G0539200 PROTEIN"/>
    <property type="match status" value="1"/>
</dbReference>
<evidence type="ECO:0000256" key="1">
    <source>
        <dbReference type="PROSITE-ProRule" id="PRU00047"/>
    </source>
</evidence>
<organism evidence="4">
    <name type="scientific">Oryza sativa subsp. japonica</name>
    <name type="common">Rice</name>
    <dbReference type="NCBI Taxonomy" id="39947"/>
    <lineage>
        <taxon>Eukaryota</taxon>
        <taxon>Viridiplantae</taxon>
        <taxon>Streptophyta</taxon>
        <taxon>Embryophyta</taxon>
        <taxon>Tracheophyta</taxon>
        <taxon>Spermatophyta</taxon>
        <taxon>Magnoliopsida</taxon>
        <taxon>Liliopsida</taxon>
        <taxon>Poales</taxon>
        <taxon>Poaceae</taxon>
        <taxon>BOP clade</taxon>
        <taxon>Oryzoideae</taxon>
        <taxon>Oryzeae</taxon>
        <taxon>Oryzinae</taxon>
        <taxon>Oryza</taxon>
        <taxon>Oryza sativa</taxon>
    </lineage>
</organism>
<feature type="compositionally biased region" description="Low complexity" evidence="2">
    <location>
        <begin position="293"/>
        <end position="335"/>
    </location>
</feature>
<dbReference type="SMART" id="SM00343">
    <property type="entry name" value="ZnF_C2HC"/>
    <property type="match status" value="2"/>
</dbReference>
<dbReference type="SUPFAM" id="SSF57756">
    <property type="entry name" value="Retrovirus zinc finger-like domains"/>
    <property type="match status" value="1"/>
</dbReference>
<evidence type="ECO:0000259" key="3">
    <source>
        <dbReference type="PROSITE" id="PS50158"/>
    </source>
</evidence>
<dbReference type="PANTHER" id="PTHR33087">
    <property type="entry name" value="OS07G0539200 PROTEIN"/>
    <property type="match status" value="1"/>
</dbReference>
<gene>
    <name evidence="4" type="ORF">OsJ_15789</name>
</gene>
<evidence type="ECO:0000256" key="2">
    <source>
        <dbReference type="SAM" id="MobiDB-lite"/>
    </source>
</evidence>
<keyword evidence="1" id="KW-0862">Zinc</keyword>
<dbReference type="PROSITE" id="PS50158">
    <property type="entry name" value="ZF_CCHC"/>
    <property type="match status" value="1"/>
</dbReference>
<dbReference type="AlphaFoldDB" id="B9FBZ5"/>
<dbReference type="Gene3D" id="4.10.60.10">
    <property type="entry name" value="Zinc finger, CCHC-type"/>
    <property type="match status" value="1"/>
</dbReference>